<keyword evidence="2" id="KW-0472">Membrane</keyword>
<evidence type="ECO:0000313" key="4">
    <source>
        <dbReference type="Proteomes" id="UP000195402"/>
    </source>
</evidence>
<keyword evidence="2" id="KW-0812">Transmembrane</keyword>
<dbReference type="AlphaFoldDB" id="A0A200QQ08"/>
<feature type="transmembrane region" description="Helical" evidence="2">
    <location>
        <begin position="58"/>
        <end position="76"/>
    </location>
</feature>
<proteinExistence type="predicted"/>
<keyword evidence="4" id="KW-1185">Reference proteome</keyword>
<evidence type="ECO:0000256" key="1">
    <source>
        <dbReference type="SAM" id="MobiDB-lite"/>
    </source>
</evidence>
<organism evidence="3 4">
    <name type="scientific">Macleaya cordata</name>
    <name type="common">Five-seeded plume-poppy</name>
    <name type="synonym">Bocconia cordata</name>
    <dbReference type="NCBI Taxonomy" id="56857"/>
    <lineage>
        <taxon>Eukaryota</taxon>
        <taxon>Viridiplantae</taxon>
        <taxon>Streptophyta</taxon>
        <taxon>Embryophyta</taxon>
        <taxon>Tracheophyta</taxon>
        <taxon>Spermatophyta</taxon>
        <taxon>Magnoliopsida</taxon>
        <taxon>Ranunculales</taxon>
        <taxon>Papaveraceae</taxon>
        <taxon>Papaveroideae</taxon>
        <taxon>Macleaya</taxon>
    </lineage>
</organism>
<protein>
    <submittedName>
        <fullName evidence="3">Uncharacterized protein</fullName>
    </submittedName>
</protein>
<feature type="transmembrane region" description="Helical" evidence="2">
    <location>
        <begin position="24"/>
        <end position="46"/>
    </location>
</feature>
<evidence type="ECO:0000313" key="3">
    <source>
        <dbReference type="EMBL" id="OVA12539.1"/>
    </source>
</evidence>
<dbReference type="InParanoid" id="A0A200QQ08"/>
<accession>A0A200QQ08</accession>
<feature type="region of interest" description="Disordered" evidence="1">
    <location>
        <begin position="1"/>
        <end position="20"/>
    </location>
</feature>
<keyword evidence="2" id="KW-1133">Transmembrane helix</keyword>
<sequence>MAEENNANSNPETQLRKKKKKMTLGVIDSLNFTTALFICFVSVVFYRSVCSMLPSDQIWMPWRCFLLVIMIVVAVMHKTLQSSSGG</sequence>
<dbReference type="EMBL" id="MVGT01001376">
    <property type="protein sequence ID" value="OVA12539.1"/>
    <property type="molecule type" value="Genomic_DNA"/>
</dbReference>
<dbReference type="Proteomes" id="UP000195402">
    <property type="component" value="Unassembled WGS sequence"/>
</dbReference>
<evidence type="ECO:0000256" key="2">
    <source>
        <dbReference type="SAM" id="Phobius"/>
    </source>
</evidence>
<name>A0A200QQ08_MACCD</name>
<gene>
    <name evidence="3" type="ORF">BVC80_9011g54</name>
</gene>
<comment type="caution">
    <text evidence="3">The sequence shown here is derived from an EMBL/GenBank/DDBJ whole genome shotgun (WGS) entry which is preliminary data.</text>
</comment>
<feature type="compositionally biased region" description="Polar residues" evidence="1">
    <location>
        <begin position="1"/>
        <end position="13"/>
    </location>
</feature>
<reference evidence="3 4" key="1">
    <citation type="journal article" date="2017" name="Mol. Plant">
        <title>The Genome of Medicinal Plant Macleaya cordata Provides New Insights into Benzylisoquinoline Alkaloids Metabolism.</title>
        <authorList>
            <person name="Liu X."/>
            <person name="Liu Y."/>
            <person name="Huang P."/>
            <person name="Ma Y."/>
            <person name="Qing Z."/>
            <person name="Tang Q."/>
            <person name="Cao H."/>
            <person name="Cheng P."/>
            <person name="Zheng Y."/>
            <person name="Yuan Z."/>
            <person name="Zhou Y."/>
            <person name="Liu J."/>
            <person name="Tang Z."/>
            <person name="Zhuo Y."/>
            <person name="Zhang Y."/>
            <person name="Yu L."/>
            <person name="Huang J."/>
            <person name="Yang P."/>
            <person name="Peng Q."/>
            <person name="Zhang J."/>
            <person name="Jiang W."/>
            <person name="Zhang Z."/>
            <person name="Lin K."/>
            <person name="Ro D.K."/>
            <person name="Chen X."/>
            <person name="Xiong X."/>
            <person name="Shang Y."/>
            <person name="Huang S."/>
            <person name="Zeng J."/>
        </authorList>
    </citation>
    <scope>NUCLEOTIDE SEQUENCE [LARGE SCALE GENOMIC DNA]</scope>
    <source>
        <strain evidence="4">cv. BLH2017</strain>
        <tissue evidence="3">Root</tissue>
    </source>
</reference>